<dbReference type="SUPFAM" id="SSF53850">
    <property type="entry name" value="Periplasmic binding protein-like II"/>
    <property type="match status" value="1"/>
</dbReference>
<dbReference type="RefSeq" id="WP_318600442.1">
    <property type="nucleotide sequence ID" value="NZ_JAWSTH010000112.1"/>
</dbReference>
<proteinExistence type="predicted"/>
<comment type="caution">
    <text evidence="2">The sequence shown here is derived from an EMBL/GenBank/DDBJ whole genome shotgun (WGS) entry which is preliminary data.</text>
</comment>
<evidence type="ECO:0008006" key="4">
    <source>
        <dbReference type="Google" id="ProtNLM"/>
    </source>
</evidence>
<accession>A0ABU4HYL2</accession>
<name>A0ABU4HYL2_9ACTN</name>
<organism evidence="2 3">
    <name type="scientific">Conexibacter stalactiti</name>
    <dbReference type="NCBI Taxonomy" id="1940611"/>
    <lineage>
        <taxon>Bacteria</taxon>
        <taxon>Bacillati</taxon>
        <taxon>Actinomycetota</taxon>
        <taxon>Thermoleophilia</taxon>
        <taxon>Solirubrobacterales</taxon>
        <taxon>Conexibacteraceae</taxon>
        <taxon>Conexibacter</taxon>
    </lineage>
</organism>
<dbReference type="Gene3D" id="3.40.190.10">
    <property type="entry name" value="Periplasmic binding protein-like II"/>
    <property type="match status" value="1"/>
</dbReference>
<dbReference type="Proteomes" id="UP001284601">
    <property type="component" value="Unassembled WGS sequence"/>
</dbReference>
<keyword evidence="3" id="KW-1185">Reference proteome</keyword>
<feature type="chain" id="PRO_5046825999" description="PBP domain-containing protein" evidence="1">
    <location>
        <begin position="36"/>
        <end position="666"/>
    </location>
</feature>
<sequence>MASPAASRAPRRALAAGIAVLAVGAGAFGATDAHAAFTIAECQGAPGVRIQGASFQNAAQSYWKSVFEGSNGCGGAPTAPIYSGNGSGNGLASMGAGRGSSTLLCVVANTCRVPLDNGVRDGLSAAATTDEPPTADQISLMEAGLPGDADNGIVHVIPVATGATTLILHAPEGCNIGDVDSVTNGADGAVADTGDSAANFTQRIRVSNEDVEAAFAGVATTWGDIAPGITGDPRGISGGDQTNATEDNCAEVPVRRIVRPDVSGTTYGWKAYLQLINPTRGWLSRYSSPNTDWPSAGSGRATIVVGQGATCPVGADKVCVASSTSAGPLSDAVRATDGSIGYADLATARARGFEITPAATAAAQDYTFWSPLQTRAGNATPGAYAEPTFDALAHVPRTGGKGANCQTVTLSGVPTPAESRNGDPTLGNWGRAAAAGGASYGACVLTYTLAWDDSSKVYGGSAAEEAKARTVKDYLRVIVSSYGQALTNQDYSPLPNSRDVPLADYARAAVNAIDWNKGGGGGEQRPPVVVPPVVVPPVVRPPVVNPPAAPSNVFSIPSSKSTASLITFSVQLPGAGALKAEATTKVGRRTIKVATVSASPRGAGRVTLRLNLSAAAKKALARAKGKKLKVAVKFTFTPTGGTANTVTRTVTVKAAARRAARRKAKR</sequence>
<evidence type="ECO:0000313" key="2">
    <source>
        <dbReference type="EMBL" id="MDW5597974.1"/>
    </source>
</evidence>
<evidence type="ECO:0000313" key="3">
    <source>
        <dbReference type="Proteomes" id="UP001284601"/>
    </source>
</evidence>
<evidence type="ECO:0000256" key="1">
    <source>
        <dbReference type="SAM" id="SignalP"/>
    </source>
</evidence>
<keyword evidence="1" id="KW-0732">Signal</keyword>
<protein>
    <recommendedName>
        <fullName evidence="4">PBP domain-containing protein</fullName>
    </recommendedName>
</protein>
<gene>
    <name evidence="2" type="ORF">R7226_26705</name>
</gene>
<feature type="signal peptide" evidence="1">
    <location>
        <begin position="1"/>
        <end position="35"/>
    </location>
</feature>
<reference evidence="3" key="1">
    <citation type="submission" date="2023-07" db="EMBL/GenBank/DDBJ databases">
        <title>Conexibacter stalactiti sp. nov., isolated from stalactites in a lava cave and emended description of the genus Conexibacter.</title>
        <authorList>
            <person name="Lee S.D."/>
        </authorList>
    </citation>
    <scope>NUCLEOTIDE SEQUENCE [LARGE SCALE GENOMIC DNA]</scope>
    <source>
        <strain evidence="3">KCTC 39840</strain>
    </source>
</reference>
<dbReference type="EMBL" id="JAWSTH010000112">
    <property type="protein sequence ID" value="MDW5597974.1"/>
    <property type="molecule type" value="Genomic_DNA"/>
</dbReference>